<dbReference type="EMBL" id="KE504176">
    <property type="protein sequence ID" value="EPS97392.1"/>
    <property type="molecule type" value="Genomic_DNA"/>
</dbReference>
<dbReference type="PANTHER" id="PTHR38248">
    <property type="entry name" value="FUNK1 6"/>
    <property type="match status" value="1"/>
</dbReference>
<reference evidence="3 4" key="1">
    <citation type="journal article" date="2012" name="Science">
        <title>The Paleozoic origin of enzymatic lignin decomposition reconstructed from 31 fungal genomes.</title>
        <authorList>
            <person name="Floudas D."/>
            <person name="Binder M."/>
            <person name="Riley R."/>
            <person name="Barry K."/>
            <person name="Blanchette R.A."/>
            <person name="Henrissat B."/>
            <person name="Martinez A.T."/>
            <person name="Otillar R."/>
            <person name="Spatafora J.W."/>
            <person name="Yadav J.S."/>
            <person name="Aerts A."/>
            <person name="Benoit I."/>
            <person name="Boyd A."/>
            <person name="Carlson A."/>
            <person name="Copeland A."/>
            <person name="Coutinho P.M."/>
            <person name="de Vries R.P."/>
            <person name="Ferreira P."/>
            <person name="Findley K."/>
            <person name="Foster B."/>
            <person name="Gaskell J."/>
            <person name="Glotzer D."/>
            <person name="Gorecki P."/>
            <person name="Heitman J."/>
            <person name="Hesse C."/>
            <person name="Hori C."/>
            <person name="Igarashi K."/>
            <person name="Jurgens J.A."/>
            <person name="Kallen N."/>
            <person name="Kersten P."/>
            <person name="Kohler A."/>
            <person name="Kuees U."/>
            <person name="Kumar T.K.A."/>
            <person name="Kuo A."/>
            <person name="LaButti K."/>
            <person name="Larrondo L.F."/>
            <person name="Lindquist E."/>
            <person name="Ling A."/>
            <person name="Lombard V."/>
            <person name="Lucas S."/>
            <person name="Lundell T."/>
            <person name="Martin R."/>
            <person name="McLaughlin D.J."/>
            <person name="Morgenstern I."/>
            <person name="Morin E."/>
            <person name="Murat C."/>
            <person name="Nagy L.G."/>
            <person name="Nolan M."/>
            <person name="Ohm R.A."/>
            <person name="Patyshakuliyeva A."/>
            <person name="Rokas A."/>
            <person name="Ruiz-Duenas F.J."/>
            <person name="Sabat G."/>
            <person name="Salamov A."/>
            <person name="Samejima M."/>
            <person name="Schmutz J."/>
            <person name="Slot J.C."/>
            <person name="St John F."/>
            <person name="Stenlid J."/>
            <person name="Sun H."/>
            <person name="Sun S."/>
            <person name="Syed K."/>
            <person name="Tsang A."/>
            <person name="Wiebenga A."/>
            <person name="Young D."/>
            <person name="Pisabarro A."/>
            <person name="Eastwood D.C."/>
            <person name="Martin F."/>
            <person name="Cullen D."/>
            <person name="Grigoriev I.V."/>
            <person name="Hibbett D.S."/>
        </authorList>
    </citation>
    <scope>NUCLEOTIDE SEQUENCE</scope>
    <source>
        <strain evidence="4">FP-58527</strain>
    </source>
</reference>
<protein>
    <recommendedName>
        <fullName evidence="2">Fungal-type protein kinase domain-containing protein</fullName>
    </recommendedName>
</protein>
<evidence type="ECO:0000313" key="3">
    <source>
        <dbReference type="EMBL" id="EPS97392.1"/>
    </source>
</evidence>
<evidence type="ECO:0000313" key="4">
    <source>
        <dbReference type="Proteomes" id="UP000015241"/>
    </source>
</evidence>
<evidence type="ECO:0000259" key="2">
    <source>
        <dbReference type="Pfam" id="PF17667"/>
    </source>
</evidence>
<proteinExistence type="predicted"/>
<dbReference type="GO" id="GO:0004672">
    <property type="term" value="F:protein kinase activity"/>
    <property type="evidence" value="ECO:0007669"/>
    <property type="project" value="InterPro"/>
</dbReference>
<sequence>MCECCGTSTTSSASSSSQTNSAPPLSIDRDARLLEEEIVSELADGVFTDVPGFLEAMFPVENDLLDKVMKKASSKRCGLYDTSNKRWANYPVDPATHEKHLYRPFVELVRSISGCIPAGKRNKVQWHDRHDHAPLSLDPCASKIRPDIVATLGEGVERVGMDVAGGFPWSRILVPIEIKKQKHESKNESDRPALLQLLTYMRTMFHEAVDRSFVLGIVLAHTKMSVYVADRTGVLGSEIFDIHKDAEALTRVVVGICTMSPAQLGWDTSMSIIKEQERYSKGFLQRWKPTLSYQVPYNTKQEDHYWVIDMPKPKGETDSEYGVMDDNATERFVLFKALNLQRGQVIRGRATRIWKAWRYDDLLLPPEERKLFIVKDSWRDADRRLEGEFYKQIGHVPGVAVMRSYGVVHVDKEADTVASRIRRGLSVHAKPRCINAAQQKMKAEAIPTSTPGKSWGSTTDYSMLIDYLPFMEVEERTPRGKVHSRLVLESYGWPLKMALTPLELVQAMKDAVAGHWAAYRRGVVHRDLSEGNLLITGSDVPGLRAMIIDFDYAKFLGDPTLADDLISVR</sequence>
<dbReference type="PROSITE" id="PS00109">
    <property type="entry name" value="PROTEIN_KINASE_TYR"/>
    <property type="match status" value="1"/>
</dbReference>
<keyword evidence="4" id="KW-1185">Reference proteome</keyword>
<dbReference type="OrthoDB" id="2792997at2759"/>
<dbReference type="Pfam" id="PF17667">
    <property type="entry name" value="Pkinase_fungal"/>
    <property type="match status" value="1"/>
</dbReference>
<accession>S8DXP5</accession>
<dbReference type="AlphaFoldDB" id="S8DXP5"/>
<dbReference type="SUPFAM" id="SSF56112">
    <property type="entry name" value="Protein kinase-like (PK-like)"/>
    <property type="match status" value="1"/>
</dbReference>
<dbReference type="InterPro" id="IPR008266">
    <property type="entry name" value="Tyr_kinase_AS"/>
</dbReference>
<feature type="domain" description="Fungal-type protein kinase" evidence="2">
    <location>
        <begin position="167"/>
        <end position="558"/>
    </location>
</feature>
<feature type="region of interest" description="Disordered" evidence="1">
    <location>
        <begin position="1"/>
        <end position="26"/>
    </location>
</feature>
<organism evidence="3 4">
    <name type="scientific">Fomitopsis schrenkii</name>
    <name type="common">Brown rot fungus</name>
    <dbReference type="NCBI Taxonomy" id="2126942"/>
    <lineage>
        <taxon>Eukaryota</taxon>
        <taxon>Fungi</taxon>
        <taxon>Dikarya</taxon>
        <taxon>Basidiomycota</taxon>
        <taxon>Agaricomycotina</taxon>
        <taxon>Agaricomycetes</taxon>
        <taxon>Polyporales</taxon>
        <taxon>Fomitopsis</taxon>
    </lineage>
</organism>
<dbReference type="STRING" id="743788.S8DXP5"/>
<gene>
    <name evidence="3" type="ORF">FOMPIDRAFT_1025016</name>
</gene>
<dbReference type="eggNOG" id="ENOG502SJR2">
    <property type="taxonomic scope" value="Eukaryota"/>
</dbReference>
<feature type="non-terminal residue" evidence="3">
    <location>
        <position position="569"/>
    </location>
</feature>
<evidence type="ECO:0000256" key="1">
    <source>
        <dbReference type="SAM" id="MobiDB-lite"/>
    </source>
</evidence>
<dbReference type="InterPro" id="IPR011009">
    <property type="entry name" value="Kinase-like_dom_sf"/>
</dbReference>
<dbReference type="Proteomes" id="UP000015241">
    <property type="component" value="Unassembled WGS sequence"/>
</dbReference>
<feature type="compositionally biased region" description="Low complexity" evidence="1">
    <location>
        <begin position="7"/>
        <end position="21"/>
    </location>
</feature>
<dbReference type="PANTHER" id="PTHR38248:SF2">
    <property type="entry name" value="FUNK1 11"/>
    <property type="match status" value="1"/>
</dbReference>
<dbReference type="InterPro" id="IPR040976">
    <property type="entry name" value="Pkinase_fungal"/>
</dbReference>
<name>S8DXP5_FOMSC</name>
<dbReference type="InParanoid" id="S8DXP5"/>
<dbReference type="Gene3D" id="1.10.510.10">
    <property type="entry name" value="Transferase(Phosphotransferase) domain 1"/>
    <property type="match status" value="1"/>
</dbReference>
<dbReference type="HOGENOM" id="CLU_012483_0_0_1"/>